<name>A0A9Q0NGN5_9DIPT</name>
<organism evidence="3 4">
    <name type="scientific">Pseudolycoriella hygida</name>
    <dbReference type="NCBI Taxonomy" id="35572"/>
    <lineage>
        <taxon>Eukaryota</taxon>
        <taxon>Metazoa</taxon>
        <taxon>Ecdysozoa</taxon>
        <taxon>Arthropoda</taxon>
        <taxon>Hexapoda</taxon>
        <taxon>Insecta</taxon>
        <taxon>Pterygota</taxon>
        <taxon>Neoptera</taxon>
        <taxon>Endopterygota</taxon>
        <taxon>Diptera</taxon>
        <taxon>Nematocera</taxon>
        <taxon>Sciaroidea</taxon>
        <taxon>Sciaridae</taxon>
        <taxon>Pseudolycoriella</taxon>
    </lineage>
</organism>
<feature type="compositionally biased region" description="Polar residues" evidence="2">
    <location>
        <begin position="573"/>
        <end position="593"/>
    </location>
</feature>
<feature type="region of interest" description="Disordered" evidence="2">
    <location>
        <begin position="666"/>
        <end position="704"/>
    </location>
</feature>
<evidence type="ECO:0000313" key="4">
    <source>
        <dbReference type="Proteomes" id="UP001151699"/>
    </source>
</evidence>
<dbReference type="EMBL" id="WJQU01000001">
    <property type="protein sequence ID" value="KAJ6649949.1"/>
    <property type="molecule type" value="Genomic_DNA"/>
</dbReference>
<feature type="compositionally biased region" description="Low complexity" evidence="2">
    <location>
        <begin position="680"/>
        <end position="695"/>
    </location>
</feature>
<dbReference type="Proteomes" id="UP001151699">
    <property type="component" value="Chromosome A"/>
</dbReference>
<keyword evidence="1" id="KW-0175">Coiled coil</keyword>
<protein>
    <submittedName>
        <fullName evidence="3">Uncharacterized protein</fullName>
    </submittedName>
</protein>
<comment type="caution">
    <text evidence="3">The sequence shown here is derived from an EMBL/GenBank/DDBJ whole genome shotgun (WGS) entry which is preliminary data.</text>
</comment>
<dbReference type="OrthoDB" id="10038993at2759"/>
<accession>A0A9Q0NGN5</accession>
<feature type="region of interest" description="Disordered" evidence="2">
    <location>
        <begin position="507"/>
        <end position="618"/>
    </location>
</feature>
<dbReference type="AlphaFoldDB" id="A0A9Q0NGN5"/>
<reference evidence="3" key="1">
    <citation type="submission" date="2022-07" db="EMBL/GenBank/DDBJ databases">
        <authorList>
            <person name="Trinca V."/>
            <person name="Uliana J.V.C."/>
            <person name="Torres T.T."/>
            <person name="Ward R.J."/>
            <person name="Monesi N."/>
        </authorList>
    </citation>
    <scope>NUCLEOTIDE SEQUENCE</scope>
    <source>
        <strain evidence="3">HSMRA1968</strain>
        <tissue evidence="3">Whole embryos</tissue>
    </source>
</reference>
<feature type="coiled-coil region" evidence="1">
    <location>
        <begin position="330"/>
        <end position="402"/>
    </location>
</feature>
<proteinExistence type="predicted"/>
<keyword evidence="4" id="KW-1185">Reference proteome</keyword>
<feature type="coiled-coil region" evidence="1">
    <location>
        <begin position="130"/>
        <end position="193"/>
    </location>
</feature>
<feature type="compositionally biased region" description="Basic and acidic residues" evidence="2">
    <location>
        <begin position="556"/>
        <end position="569"/>
    </location>
</feature>
<sequence>MALGQVDTSPRGTISPKTTQRVILSHTSSHSIQNTTHNGNANDIVHNDRIFHSKAQTNANQVDRIVNNGKIDNCLNGKSVITATKATSTIDVVDANLIHANKSVEALAVIVQYLANDLHAFSTPSLKKANENSIQQLMETQLQLENVRINCTKLESQLAEKDEFYQSREKDLHDQYQSEISKLESRLAELGLTSNGRVASLQNEIASKEKEWQEKFENVTRQLKEQICVKDDQLAIGKKNEEEFLQRIKSLSSTQNELREKVLASETEFGERIQLAALRERESNDKLKDLTEKLALAQNEVLVLRGVSNGAANSPPKVVHHQPMVLENEIQSWRSVLEMKQKEISDLQKQNHELKNAAASLPGALTKISALEARLEDLTIQLQNKNDGEQDLLQKNKQLEQTVLLEVKSRKHSNLENEQLKYKIKSNIEKISALLDIVNNRNESSYLSDSAFILNGSEYGNDTSPPATPVVKGVIEKNASVSYILEMNDEESTEAFVSRVVRRAGSFRQQRNSLSQSASATSILRQHSETPGTPRSSYKNTRMRSKSVSTNSSDVLDEKAPQSNKREKPIWSTPLSSTPNSKLSMQTNDNDLQLSEESETESPSRPQADKGQYFRRSNSYKHTKRGLITCNTAALTSQRPDLCLSLPVHPTVKELKKCQQIKESAGEAMVSGTNSEDEASSASSDGSLSSRSSSSGRRRSSIEDANIDKIVASLDIDGAGNAASVGLAGTPMEVSWSEDVDHFASESAV</sequence>
<evidence type="ECO:0000313" key="3">
    <source>
        <dbReference type="EMBL" id="KAJ6649949.1"/>
    </source>
</evidence>
<evidence type="ECO:0000256" key="1">
    <source>
        <dbReference type="SAM" id="Coils"/>
    </source>
</evidence>
<gene>
    <name evidence="3" type="ORF">Bhyg_05192</name>
</gene>
<feature type="compositionally biased region" description="Polar residues" evidence="2">
    <location>
        <begin position="507"/>
        <end position="554"/>
    </location>
</feature>
<evidence type="ECO:0000256" key="2">
    <source>
        <dbReference type="SAM" id="MobiDB-lite"/>
    </source>
</evidence>